<feature type="transmembrane region" description="Helical" evidence="6">
    <location>
        <begin position="81"/>
        <end position="101"/>
    </location>
</feature>
<evidence type="ECO:0000256" key="5">
    <source>
        <dbReference type="ARBA" id="ARBA00023136"/>
    </source>
</evidence>
<keyword evidence="3 6" id="KW-0812">Transmembrane</keyword>
<dbReference type="EMBL" id="UINC01127397">
    <property type="protein sequence ID" value="SVD06487.1"/>
    <property type="molecule type" value="Genomic_DNA"/>
</dbReference>
<comment type="subcellular location">
    <subcellularLocation>
        <location evidence="1">Endomembrane system</location>
        <topology evidence="1">Multi-pass membrane protein</topology>
    </subcellularLocation>
</comment>
<protein>
    <recommendedName>
        <fullName evidence="8">Major facilitator superfamily (MFS) profile domain-containing protein</fullName>
    </recommendedName>
</protein>
<dbReference type="InterPro" id="IPR050495">
    <property type="entry name" value="ATG22/LtaA_families"/>
</dbReference>
<accession>A0A382SB90</accession>
<evidence type="ECO:0000256" key="6">
    <source>
        <dbReference type="SAM" id="Phobius"/>
    </source>
</evidence>
<feature type="transmembrane region" description="Helical" evidence="6">
    <location>
        <begin position="107"/>
        <end position="127"/>
    </location>
</feature>
<feature type="transmembrane region" description="Helical" evidence="6">
    <location>
        <begin position="147"/>
        <end position="167"/>
    </location>
</feature>
<proteinExistence type="predicted"/>
<dbReference type="InterPro" id="IPR036259">
    <property type="entry name" value="MFS_trans_sf"/>
</dbReference>
<dbReference type="SUPFAM" id="SSF103473">
    <property type="entry name" value="MFS general substrate transporter"/>
    <property type="match status" value="1"/>
</dbReference>
<dbReference type="Pfam" id="PF11700">
    <property type="entry name" value="ATG22"/>
    <property type="match status" value="1"/>
</dbReference>
<dbReference type="Gene3D" id="1.20.1250.20">
    <property type="entry name" value="MFS general substrate transporter like domains"/>
    <property type="match status" value="1"/>
</dbReference>
<evidence type="ECO:0000256" key="3">
    <source>
        <dbReference type="ARBA" id="ARBA00022692"/>
    </source>
</evidence>
<dbReference type="AlphaFoldDB" id="A0A382SB90"/>
<keyword evidence="4 6" id="KW-1133">Transmembrane helix</keyword>
<dbReference type="PANTHER" id="PTHR23519">
    <property type="entry name" value="AUTOPHAGY-RELATED PROTEIN 22"/>
    <property type="match status" value="1"/>
</dbReference>
<feature type="transmembrane region" description="Helical" evidence="6">
    <location>
        <begin position="187"/>
        <end position="207"/>
    </location>
</feature>
<evidence type="ECO:0000256" key="2">
    <source>
        <dbReference type="ARBA" id="ARBA00022448"/>
    </source>
</evidence>
<name>A0A382SB90_9ZZZZ</name>
<feature type="transmembrane region" description="Helical" evidence="6">
    <location>
        <begin position="49"/>
        <end position="69"/>
    </location>
</feature>
<evidence type="ECO:0000313" key="7">
    <source>
        <dbReference type="EMBL" id="SVD06487.1"/>
    </source>
</evidence>
<evidence type="ECO:0000256" key="1">
    <source>
        <dbReference type="ARBA" id="ARBA00004127"/>
    </source>
</evidence>
<reference evidence="7" key="1">
    <citation type="submission" date="2018-05" db="EMBL/GenBank/DDBJ databases">
        <authorList>
            <person name="Lanie J.A."/>
            <person name="Ng W.-L."/>
            <person name="Kazmierczak K.M."/>
            <person name="Andrzejewski T.M."/>
            <person name="Davidsen T.M."/>
            <person name="Wayne K.J."/>
            <person name="Tettelin H."/>
            <person name="Glass J.I."/>
            <person name="Rusch D."/>
            <person name="Podicherti R."/>
            <person name="Tsui H.-C.T."/>
            <person name="Winkler M.E."/>
        </authorList>
    </citation>
    <scope>NUCLEOTIDE SEQUENCE</scope>
</reference>
<organism evidence="7">
    <name type="scientific">marine metagenome</name>
    <dbReference type="NCBI Taxonomy" id="408172"/>
    <lineage>
        <taxon>unclassified sequences</taxon>
        <taxon>metagenomes</taxon>
        <taxon>ecological metagenomes</taxon>
    </lineage>
</organism>
<dbReference type="GO" id="GO:0012505">
    <property type="term" value="C:endomembrane system"/>
    <property type="evidence" value="ECO:0007669"/>
    <property type="project" value="UniProtKB-SubCell"/>
</dbReference>
<feature type="non-terminal residue" evidence="7">
    <location>
        <position position="212"/>
    </location>
</feature>
<evidence type="ECO:0008006" key="8">
    <source>
        <dbReference type="Google" id="ProtNLM"/>
    </source>
</evidence>
<sequence length="212" mass="24385">MESNNKFNVRLAWSFYDWANSAWSAIIITFIFSRYFVDVLAPNANIGTLYWTWTIGISSLTAALLSPIFGSLSDQSQRSKFWLIISTLIYCLIYFSFWFAAPNSLNIFIIILLIFIGNLSYEISQIFYNGQLKLITTKDNYAKLSGFAWGLGYVGTVIIFLIYYGIFLLPENPIFKLNNSTFENIRISFPITGLWIILFSLPLFILFKDPKS</sequence>
<keyword evidence="2" id="KW-0813">Transport</keyword>
<keyword evidence="5 6" id="KW-0472">Membrane</keyword>
<dbReference type="InterPro" id="IPR024671">
    <property type="entry name" value="Atg22-like"/>
</dbReference>
<gene>
    <name evidence="7" type="ORF">METZ01_LOCUS359341</name>
</gene>
<evidence type="ECO:0000256" key="4">
    <source>
        <dbReference type="ARBA" id="ARBA00022989"/>
    </source>
</evidence>
<feature type="transmembrane region" description="Helical" evidence="6">
    <location>
        <begin position="21"/>
        <end position="37"/>
    </location>
</feature>
<dbReference type="PANTHER" id="PTHR23519:SF1">
    <property type="entry name" value="AUTOPHAGY-RELATED PROTEIN 22"/>
    <property type="match status" value="1"/>
</dbReference>